<keyword evidence="2" id="KW-1133">Transmembrane helix</keyword>
<keyword evidence="2" id="KW-0472">Membrane</keyword>
<evidence type="ECO:0000259" key="3">
    <source>
        <dbReference type="PROSITE" id="PS50930"/>
    </source>
</evidence>
<feature type="transmembrane region" description="Helical" evidence="2">
    <location>
        <begin position="51"/>
        <end position="70"/>
    </location>
</feature>
<feature type="transmembrane region" description="Helical" evidence="2">
    <location>
        <begin position="133"/>
        <end position="153"/>
    </location>
</feature>
<dbReference type="PANTHER" id="PTHR37299:SF1">
    <property type="entry name" value="STAGE 0 SPORULATION PROTEIN A HOMOLOG"/>
    <property type="match status" value="1"/>
</dbReference>
<dbReference type="Gene3D" id="2.40.50.1020">
    <property type="entry name" value="LytTr DNA-binding domain"/>
    <property type="match status" value="1"/>
</dbReference>
<dbReference type="SMART" id="SM00850">
    <property type="entry name" value="LytTR"/>
    <property type="match status" value="1"/>
</dbReference>
<dbReference type="RefSeq" id="WP_242938093.1">
    <property type="nucleotide sequence ID" value="NZ_CP094326.1"/>
</dbReference>
<feature type="coiled-coil region" evidence="1">
    <location>
        <begin position="153"/>
        <end position="180"/>
    </location>
</feature>
<feature type="domain" description="HTH LytTR-type" evidence="3">
    <location>
        <begin position="202"/>
        <end position="294"/>
    </location>
</feature>
<protein>
    <submittedName>
        <fullName evidence="4">LytTR family transcriptional regulator</fullName>
    </submittedName>
</protein>
<keyword evidence="5" id="KW-1185">Reference proteome</keyword>
<dbReference type="Pfam" id="PF04397">
    <property type="entry name" value="LytTR"/>
    <property type="match status" value="1"/>
</dbReference>
<evidence type="ECO:0000256" key="2">
    <source>
        <dbReference type="SAM" id="Phobius"/>
    </source>
</evidence>
<evidence type="ECO:0000313" key="4">
    <source>
        <dbReference type="EMBL" id="UNY99721.1"/>
    </source>
</evidence>
<reference evidence="4 5" key="1">
    <citation type="journal article" date="2018" name="Int. J. Syst. Evol. Microbiol.">
        <title>Zhouia spongiae sp. nov., isolated from a marine sponge.</title>
        <authorList>
            <person name="Zhuang L."/>
            <person name="Lin B."/>
            <person name="Qin F."/>
            <person name="Luo L."/>
        </authorList>
    </citation>
    <scope>NUCLEOTIDE SEQUENCE [LARGE SCALE GENOMIC DNA]</scope>
    <source>
        <strain evidence="4 5">HN-Y44</strain>
    </source>
</reference>
<keyword evidence="2" id="KW-0812">Transmembrane</keyword>
<dbReference type="PROSITE" id="PS50930">
    <property type="entry name" value="HTH_LYTTR"/>
    <property type="match status" value="1"/>
</dbReference>
<evidence type="ECO:0000256" key="1">
    <source>
        <dbReference type="SAM" id="Coils"/>
    </source>
</evidence>
<dbReference type="Proteomes" id="UP000829476">
    <property type="component" value="Chromosome"/>
</dbReference>
<dbReference type="EMBL" id="CP094326">
    <property type="protein sequence ID" value="UNY99721.1"/>
    <property type="molecule type" value="Genomic_DNA"/>
</dbReference>
<accession>A0ABY3YPG8</accession>
<dbReference type="InterPro" id="IPR007492">
    <property type="entry name" value="LytTR_DNA-bd_dom"/>
</dbReference>
<evidence type="ECO:0000313" key="5">
    <source>
        <dbReference type="Proteomes" id="UP000829476"/>
    </source>
</evidence>
<feature type="transmembrane region" description="Helical" evidence="2">
    <location>
        <begin position="91"/>
        <end position="113"/>
    </location>
</feature>
<dbReference type="InterPro" id="IPR046947">
    <property type="entry name" value="LytR-like"/>
</dbReference>
<organism evidence="4 5">
    <name type="scientific">Zhouia spongiae</name>
    <dbReference type="NCBI Taxonomy" id="2202721"/>
    <lineage>
        <taxon>Bacteria</taxon>
        <taxon>Pseudomonadati</taxon>
        <taxon>Bacteroidota</taxon>
        <taxon>Flavobacteriia</taxon>
        <taxon>Flavobacteriales</taxon>
        <taxon>Flavobacteriaceae</taxon>
        <taxon>Zhouia</taxon>
    </lineage>
</organism>
<gene>
    <name evidence="4" type="ORF">MQE36_05090</name>
</gene>
<sequence>MNSVLQMPFNYLATRKAKLTYVITASLFTQVFLLLFQPYGLNTEMVNPQNSILNIVLFFQGIMVSTFIGISLSQFVLRPLFNIRQVSIKKYALWFLFEAVLIAMIYFGLSFVIPDLGNDFEEELTIVFQLKNVFRAIVLLLFPFMFCIVYENIQTLSKEIRELENQLVSYKKNVRKHLTEELLNIEDENGNNELSIRLDQFLYAEASNQYVLVHYVSNNELKKRIIRTRLKSLEERFAMLPIKRCHRSYLVNLINVNYLQKKGGAYAVVIEHVQKINIPVSKSYLMQIKEEIKS</sequence>
<feature type="transmembrane region" description="Helical" evidence="2">
    <location>
        <begin position="21"/>
        <end position="39"/>
    </location>
</feature>
<proteinExistence type="predicted"/>
<name>A0ABY3YPG8_9FLAO</name>
<dbReference type="PANTHER" id="PTHR37299">
    <property type="entry name" value="TRANSCRIPTIONAL REGULATOR-RELATED"/>
    <property type="match status" value="1"/>
</dbReference>
<keyword evidence="1" id="KW-0175">Coiled coil</keyword>